<evidence type="ECO:0000256" key="1">
    <source>
        <dbReference type="SAM" id="MobiDB-lite"/>
    </source>
</evidence>
<accession>A0A2S8STN1</accession>
<evidence type="ECO:0000313" key="2">
    <source>
        <dbReference type="EMBL" id="PQV64162.1"/>
    </source>
</evidence>
<dbReference type="AlphaFoldDB" id="A0A2S8STN1"/>
<feature type="region of interest" description="Disordered" evidence="1">
    <location>
        <begin position="1"/>
        <end position="59"/>
    </location>
</feature>
<dbReference type="InParanoid" id="A0A2S8STN1"/>
<gene>
    <name evidence="2" type="ORF">B1R32_1066</name>
</gene>
<sequence length="59" mass="6590">MRNSNAQLERTTRKREPIRLEVGVSFSPHYEGGAGGGSHASNHTLKSSTRKLRLQLKFP</sequence>
<dbReference type="EMBL" id="NIGF01000006">
    <property type="protein sequence ID" value="PQV64162.1"/>
    <property type="molecule type" value="Genomic_DNA"/>
</dbReference>
<feature type="compositionally biased region" description="Basic and acidic residues" evidence="1">
    <location>
        <begin position="10"/>
        <end position="19"/>
    </location>
</feature>
<comment type="caution">
    <text evidence="2">The sequence shown here is derived from an EMBL/GenBank/DDBJ whole genome shotgun (WGS) entry which is preliminary data.</text>
</comment>
<feature type="compositionally biased region" description="Basic residues" evidence="1">
    <location>
        <begin position="48"/>
        <end position="59"/>
    </location>
</feature>
<keyword evidence="3" id="KW-1185">Reference proteome</keyword>
<dbReference type="Proteomes" id="UP000237684">
    <property type="component" value="Unassembled WGS sequence"/>
</dbReference>
<protein>
    <submittedName>
        <fullName evidence="2">Uncharacterized protein</fullName>
    </submittedName>
</protein>
<organism evidence="2 3">
    <name type="scientific">Abditibacterium utsteinense</name>
    <dbReference type="NCBI Taxonomy" id="1960156"/>
    <lineage>
        <taxon>Bacteria</taxon>
        <taxon>Pseudomonadati</taxon>
        <taxon>Abditibacteriota</taxon>
        <taxon>Abditibacteriia</taxon>
        <taxon>Abditibacteriales</taxon>
        <taxon>Abditibacteriaceae</taxon>
        <taxon>Abditibacterium</taxon>
    </lineage>
</organism>
<reference evidence="2 3" key="1">
    <citation type="journal article" date="2018" name="Syst. Appl. Microbiol.">
        <title>Abditibacterium utsteinense sp. nov., the first cultivated member of candidate phylum FBP, isolated from ice-free Antarctic soil samples.</title>
        <authorList>
            <person name="Tahon G."/>
            <person name="Tytgat B."/>
            <person name="Lebbe L."/>
            <person name="Carlier A."/>
            <person name="Willems A."/>
        </authorList>
    </citation>
    <scope>NUCLEOTIDE SEQUENCE [LARGE SCALE GENOMIC DNA]</scope>
    <source>
        <strain evidence="2 3">LMG 29911</strain>
    </source>
</reference>
<name>A0A2S8STN1_9BACT</name>
<evidence type="ECO:0000313" key="3">
    <source>
        <dbReference type="Proteomes" id="UP000237684"/>
    </source>
</evidence>
<proteinExistence type="predicted"/>